<dbReference type="Gene3D" id="2.120.10.80">
    <property type="entry name" value="Kelch-type beta propeller"/>
    <property type="match status" value="1"/>
</dbReference>
<evidence type="ECO:0008006" key="3">
    <source>
        <dbReference type="Google" id="ProtNLM"/>
    </source>
</evidence>
<gene>
    <name evidence="1" type="ORF">BDA99DRAFT_538748</name>
</gene>
<reference evidence="1" key="2">
    <citation type="submission" date="2023-02" db="EMBL/GenBank/DDBJ databases">
        <authorList>
            <consortium name="DOE Joint Genome Institute"/>
            <person name="Mondo S.J."/>
            <person name="Chang Y."/>
            <person name="Wang Y."/>
            <person name="Ahrendt S."/>
            <person name="Andreopoulos W."/>
            <person name="Barry K."/>
            <person name="Beard J."/>
            <person name="Benny G.L."/>
            <person name="Blankenship S."/>
            <person name="Bonito G."/>
            <person name="Cuomo C."/>
            <person name="Desiro A."/>
            <person name="Gervers K.A."/>
            <person name="Hundley H."/>
            <person name="Kuo A."/>
            <person name="LaButti K."/>
            <person name="Lang B.F."/>
            <person name="Lipzen A."/>
            <person name="O'Donnell K."/>
            <person name="Pangilinan J."/>
            <person name="Reynolds N."/>
            <person name="Sandor L."/>
            <person name="Smith M.W."/>
            <person name="Tsang A."/>
            <person name="Grigoriev I.V."/>
            <person name="Stajich J.E."/>
            <person name="Spatafora J.W."/>
        </authorList>
    </citation>
    <scope>NUCLEOTIDE SEQUENCE</scope>
    <source>
        <strain evidence="1">RSA 2281</strain>
    </source>
</reference>
<evidence type="ECO:0000313" key="2">
    <source>
        <dbReference type="Proteomes" id="UP001209540"/>
    </source>
</evidence>
<protein>
    <recommendedName>
        <fullName evidence="3">Kelch repeat protein</fullName>
    </recommendedName>
</protein>
<comment type="caution">
    <text evidence="1">The sequence shown here is derived from an EMBL/GenBank/DDBJ whole genome shotgun (WGS) entry which is preliminary data.</text>
</comment>
<sequence length="155" mass="17008">MYIQQYDFSTSEWKPLPAVAEGANGTTLPGRPRNRVGASATAIGEYIYLSGGVPGDMNGTVEYVLVWMYNPANGLLTPMTQRNETITTRIAGSSMYTFLLEYSSVYIFDTVRNVAEQKIDIEGCSLCNECIHSDTSGFNSTLLTFTTFPGNCDLL</sequence>
<dbReference type="AlphaFoldDB" id="A0AAD5K6R8"/>
<dbReference type="Proteomes" id="UP001209540">
    <property type="component" value="Unassembled WGS sequence"/>
</dbReference>
<dbReference type="InterPro" id="IPR015915">
    <property type="entry name" value="Kelch-typ_b-propeller"/>
</dbReference>
<evidence type="ECO:0000313" key="1">
    <source>
        <dbReference type="EMBL" id="KAI9258824.1"/>
    </source>
</evidence>
<dbReference type="SUPFAM" id="SSF117281">
    <property type="entry name" value="Kelch motif"/>
    <property type="match status" value="1"/>
</dbReference>
<reference evidence="1" key="1">
    <citation type="journal article" date="2022" name="IScience">
        <title>Evolution of zygomycete secretomes and the origins of terrestrial fungal ecologies.</title>
        <authorList>
            <person name="Chang Y."/>
            <person name="Wang Y."/>
            <person name="Mondo S."/>
            <person name="Ahrendt S."/>
            <person name="Andreopoulos W."/>
            <person name="Barry K."/>
            <person name="Beard J."/>
            <person name="Benny G.L."/>
            <person name="Blankenship S."/>
            <person name="Bonito G."/>
            <person name="Cuomo C."/>
            <person name="Desiro A."/>
            <person name="Gervers K.A."/>
            <person name="Hundley H."/>
            <person name="Kuo A."/>
            <person name="LaButti K."/>
            <person name="Lang B.F."/>
            <person name="Lipzen A."/>
            <person name="O'Donnell K."/>
            <person name="Pangilinan J."/>
            <person name="Reynolds N."/>
            <person name="Sandor L."/>
            <person name="Smith M.E."/>
            <person name="Tsang A."/>
            <person name="Grigoriev I.V."/>
            <person name="Stajich J.E."/>
            <person name="Spatafora J.W."/>
        </authorList>
    </citation>
    <scope>NUCLEOTIDE SEQUENCE</scope>
    <source>
        <strain evidence="1">RSA 2281</strain>
    </source>
</reference>
<accession>A0AAD5K6R8</accession>
<name>A0AAD5K6R8_9FUNG</name>
<keyword evidence="2" id="KW-1185">Reference proteome</keyword>
<proteinExistence type="predicted"/>
<dbReference type="EMBL" id="JAIXMP010000018">
    <property type="protein sequence ID" value="KAI9258824.1"/>
    <property type="molecule type" value="Genomic_DNA"/>
</dbReference>
<organism evidence="1 2">
    <name type="scientific">Phascolomyces articulosus</name>
    <dbReference type="NCBI Taxonomy" id="60185"/>
    <lineage>
        <taxon>Eukaryota</taxon>
        <taxon>Fungi</taxon>
        <taxon>Fungi incertae sedis</taxon>
        <taxon>Mucoromycota</taxon>
        <taxon>Mucoromycotina</taxon>
        <taxon>Mucoromycetes</taxon>
        <taxon>Mucorales</taxon>
        <taxon>Lichtheimiaceae</taxon>
        <taxon>Phascolomyces</taxon>
    </lineage>
</organism>